<protein>
    <submittedName>
        <fullName evidence="2">Ubiquinone/menaquinone biosynthesis C-methylase UbiE</fullName>
    </submittedName>
</protein>
<sequence>MNTNEKIKRRYNRISSIYEVMDKMIKAEWRLNLLSNISGNVLEVGVGTGANFPFYPTYTKSLTGVDFSKGMLKQAQEKLVKGRYPFPIRLMEADIQELPFPDDMFDTVVSTCVFCSVPDPLLGLKELKRVCKPNGQILLLEHVRSDQMWVGIVMDLLNPLTVRLWGANINRETINTIERSGLKVEMNKNLMGSIFRELSVSPNK</sequence>
<dbReference type="InterPro" id="IPR029063">
    <property type="entry name" value="SAM-dependent_MTases_sf"/>
</dbReference>
<dbReference type="Gene3D" id="3.40.50.150">
    <property type="entry name" value="Vaccinia Virus protein VP39"/>
    <property type="match status" value="1"/>
</dbReference>
<accession>A0ABT9ZKV3</accession>
<dbReference type="PANTHER" id="PTHR45036">
    <property type="entry name" value="METHYLTRANSFERASE LIKE 7B"/>
    <property type="match status" value="1"/>
</dbReference>
<dbReference type="EMBL" id="JAUSUD010000021">
    <property type="protein sequence ID" value="MDQ0232416.1"/>
    <property type="molecule type" value="Genomic_DNA"/>
</dbReference>
<dbReference type="InterPro" id="IPR013216">
    <property type="entry name" value="Methyltransf_11"/>
</dbReference>
<dbReference type="CDD" id="cd02440">
    <property type="entry name" value="AdoMet_MTases"/>
    <property type="match status" value="1"/>
</dbReference>
<evidence type="ECO:0000313" key="3">
    <source>
        <dbReference type="Proteomes" id="UP001234495"/>
    </source>
</evidence>
<evidence type="ECO:0000313" key="2">
    <source>
        <dbReference type="EMBL" id="MDQ0232416.1"/>
    </source>
</evidence>
<reference evidence="2 3" key="1">
    <citation type="submission" date="2023-07" db="EMBL/GenBank/DDBJ databases">
        <title>Genomic Encyclopedia of Type Strains, Phase IV (KMG-IV): sequencing the most valuable type-strain genomes for metagenomic binning, comparative biology and taxonomic classification.</title>
        <authorList>
            <person name="Goeker M."/>
        </authorList>
    </citation>
    <scope>NUCLEOTIDE SEQUENCE [LARGE SCALE GENOMIC DNA]</scope>
    <source>
        <strain evidence="2 3">DSM 29005</strain>
    </source>
</reference>
<keyword evidence="2" id="KW-0830">Ubiquinone</keyword>
<keyword evidence="3" id="KW-1185">Reference proteome</keyword>
<dbReference type="SUPFAM" id="SSF53335">
    <property type="entry name" value="S-adenosyl-L-methionine-dependent methyltransferases"/>
    <property type="match status" value="1"/>
</dbReference>
<gene>
    <name evidence="2" type="ORF">J2S19_003727</name>
</gene>
<dbReference type="Pfam" id="PF08241">
    <property type="entry name" value="Methyltransf_11"/>
    <property type="match status" value="1"/>
</dbReference>
<dbReference type="RefSeq" id="WP_071396575.1">
    <property type="nucleotide sequence ID" value="NZ_JAUSUD010000021.1"/>
</dbReference>
<organism evidence="2 3">
    <name type="scientific">Metabacillus malikii</name>
    <dbReference type="NCBI Taxonomy" id="1504265"/>
    <lineage>
        <taxon>Bacteria</taxon>
        <taxon>Bacillati</taxon>
        <taxon>Bacillota</taxon>
        <taxon>Bacilli</taxon>
        <taxon>Bacillales</taxon>
        <taxon>Bacillaceae</taxon>
        <taxon>Metabacillus</taxon>
    </lineage>
</organism>
<evidence type="ECO:0000259" key="1">
    <source>
        <dbReference type="Pfam" id="PF08241"/>
    </source>
</evidence>
<feature type="domain" description="Methyltransferase type 11" evidence="1">
    <location>
        <begin position="42"/>
        <end position="138"/>
    </location>
</feature>
<dbReference type="InterPro" id="IPR052356">
    <property type="entry name" value="Thiol_S-MT"/>
</dbReference>
<dbReference type="Proteomes" id="UP001234495">
    <property type="component" value="Unassembled WGS sequence"/>
</dbReference>
<name>A0ABT9ZKV3_9BACI</name>
<proteinExistence type="predicted"/>
<comment type="caution">
    <text evidence="2">The sequence shown here is derived from an EMBL/GenBank/DDBJ whole genome shotgun (WGS) entry which is preliminary data.</text>
</comment>
<dbReference type="PANTHER" id="PTHR45036:SF1">
    <property type="entry name" value="METHYLTRANSFERASE LIKE 7A"/>
    <property type="match status" value="1"/>
</dbReference>